<dbReference type="AlphaFoldDB" id="A0A6C0QRV9"/>
<evidence type="ECO:0000313" key="1">
    <source>
        <dbReference type="EMBL" id="QHZ51287.1"/>
    </source>
</evidence>
<evidence type="ECO:0000313" key="2">
    <source>
        <dbReference type="Proteomes" id="UP000464330"/>
    </source>
</evidence>
<dbReference type="Proteomes" id="UP000464330">
    <property type="component" value="Chromosome"/>
</dbReference>
<reference evidence="1 2" key="1">
    <citation type="journal article" date="2020" name="Int. J. Med. Microbiol.">
        <title>Discovery of Paenibacillus larvae ERIC V: Phenotypic and genomic comparison to genotypes ERIC I-IV reveal different inventories of virulence factors which correlate with epidemiological prevalences of American Foulbrood.</title>
        <authorList>
            <person name="Beims H."/>
            <person name="Bunk B."/>
            <person name="Erler S."/>
            <person name="Mohr K.I."/>
            <person name="Sproer C."/>
            <person name="Pradella S."/>
            <person name="Gunther G."/>
            <person name="Rohde M."/>
            <person name="von der Ohe W."/>
            <person name="Steinert M."/>
        </authorList>
    </citation>
    <scope>NUCLEOTIDE SEQUENCE [LARGE SCALE GENOMIC DNA]</scope>
    <source>
        <strain evidence="1">Eric_V</strain>
    </source>
</reference>
<proteinExistence type="predicted"/>
<sequence length="56" mass="6483">MLENCMVEPYFIRKIESFKQDKPTCDCGAWAAVSINGKLRCWDCAEDEGVELLIRR</sequence>
<name>A0A6C0QRV9_9BACL</name>
<accession>A0A6C0QRV9</accession>
<protein>
    <submittedName>
        <fullName evidence="1">Uncharacterized protein</fullName>
    </submittedName>
</protein>
<gene>
    <name evidence="1" type="ORF">ERICV_02140</name>
</gene>
<dbReference type="EMBL" id="CP019717">
    <property type="protein sequence ID" value="QHZ51287.1"/>
    <property type="molecule type" value="Genomic_DNA"/>
</dbReference>
<organism evidence="1 2">
    <name type="scientific">Paenibacillus larvae subsp. larvae</name>
    <dbReference type="NCBI Taxonomy" id="147375"/>
    <lineage>
        <taxon>Bacteria</taxon>
        <taxon>Bacillati</taxon>
        <taxon>Bacillota</taxon>
        <taxon>Bacilli</taxon>
        <taxon>Bacillales</taxon>
        <taxon>Paenibacillaceae</taxon>
        <taxon>Paenibacillus</taxon>
    </lineage>
</organism>